<dbReference type="Gene3D" id="1.10.150.50">
    <property type="entry name" value="Transcription Factor, Ets-1"/>
    <property type="match status" value="1"/>
</dbReference>
<accession>A0ABN8RD01</accession>
<feature type="compositionally biased region" description="Polar residues" evidence="1">
    <location>
        <begin position="706"/>
        <end position="728"/>
    </location>
</feature>
<keyword evidence="4" id="KW-1185">Reference proteome</keyword>
<feature type="region of interest" description="Disordered" evidence="1">
    <location>
        <begin position="558"/>
        <end position="594"/>
    </location>
</feature>
<evidence type="ECO:0000259" key="2">
    <source>
        <dbReference type="SMART" id="SM00454"/>
    </source>
</evidence>
<dbReference type="Proteomes" id="UP001159405">
    <property type="component" value="Unassembled WGS sequence"/>
</dbReference>
<dbReference type="InterPro" id="IPR001660">
    <property type="entry name" value="SAM"/>
</dbReference>
<dbReference type="EMBL" id="CALNXK010000214">
    <property type="protein sequence ID" value="CAH3176519.1"/>
    <property type="molecule type" value="Genomic_DNA"/>
</dbReference>
<evidence type="ECO:0000313" key="4">
    <source>
        <dbReference type="Proteomes" id="UP001159405"/>
    </source>
</evidence>
<proteinExistence type="predicted"/>
<dbReference type="InterPro" id="IPR052281">
    <property type="entry name" value="GAREM"/>
</dbReference>
<dbReference type="PANTHER" id="PTHR14454">
    <property type="entry name" value="GRB2-ASSOCIATED AND REGULATOR OF MAPK PROTEIN FAMILY MEMBER"/>
    <property type="match status" value="1"/>
</dbReference>
<feature type="domain" description="SAM" evidence="2">
    <location>
        <begin position="742"/>
        <end position="807"/>
    </location>
</feature>
<feature type="region of interest" description="Disordered" evidence="1">
    <location>
        <begin position="606"/>
        <end position="735"/>
    </location>
</feature>
<gene>
    <name evidence="3" type="ORF">PLOB_00018261</name>
</gene>
<dbReference type="PANTHER" id="PTHR14454:SF11">
    <property type="entry name" value="SERRANO, ISOFORM F"/>
    <property type="match status" value="1"/>
</dbReference>
<dbReference type="CDD" id="cd09487">
    <property type="entry name" value="SAM_superfamily"/>
    <property type="match status" value="1"/>
</dbReference>
<evidence type="ECO:0000256" key="1">
    <source>
        <dbReference type="SAM" id="MobiDB-lite"/>
    </source>
</evidence>
<name>A0ABN8RD01_9CNID</name>
<sequence length="808" mass="90097">MSDFVSPTPADTSLYLRDFIEKFPLPQVVKVYEGYYDKQQRSTVSADAVYRLISLESVETVLLEDADGQETRIPIDYSCTVERMAEEKFQQRQLGIPELLHEHNSGVKFVRVIESDPNYESLVKVGDKLKIDQKKRKTGETFLPFKNVNDKGKTLWKLPMSCKVKFLALLDGEGLPLAKFVKKNKLPAHVLLTGDNSTKESIDEDIPLPTGVVKLKGTLVESFVKATTEDQDVKTELSFPIMLPISVMAVEMDRSKSPGAKFDSDINEATDEYEDMSGYRAKSDFKSPCLKMPPQRNKETNDKPLAISEFQMSGERVHHGNTYSPPPSMKVARSNSLLGQGKRKSLFQRTLSNLELRTNTTESDENIYDDLNFNYLNAEKLTSRSLSSVPRRKSDSSTEQLSKQKLNNLLQVQAQSLQGDDVQGKVETVSLQIQRKSLVYNEPSRKMNTFGRKGTTGGETESVRTDVNALDSILEDQSYSSNPSLSSRLEAKNSPFYGSEEMNLETEPKVLPAFRVPRRSSADVLPPLPKLQEPCPVPRETKGKLSLTANKVQVLPVNNKEIKENLPQPSPRRDKVTIQNRNQKSQLPSSAGIEKDTCVNEGILPICQSQDDTPPPIPSRNKQRDGISSPVSSPTLDVDAPSSRVGQPVSPSREKSGSFHGIEQGNPTMVSSPDGKAPSVSLSPVAKPRSVSASFLEKGNEKEAAATSQQLQGAQTRHVSGENPQTPVSEKAESKFTIPEDLSSLRVTEVLQCLRKLNMHHFEEIFKERQVDGSMLVCLDEEALESFGMDRFYRLKLLRFIAGWRPQL</sequence>
<dbReference type="SUPFAM" id="SSF47769">
    <property type="entry name" value="SAM/Pointed domain"/>
    <property type="match status" value="1"/>
</dbReference>
<dbReference type="SMART" id="SM00454">
    <property type="entry name" value="SAM"/>
    <property type="match status" value="1"/>
</dbReference>
<dbReference type="InterPro" id="IPR013761">
    <property type="entry name" value="SAM/pointed_sf"/>
</dbReference>
<comment type="caution">
    <text evidence="3">The sequence shown here is derived from an EMBL/GenBank/DDBJ whole genome shotgun (WGS) entry which is preliminary data.</text>
</comment>
<feature type="compositionally biased region" description="Polar residues" evidence="1">
    <location>
        <begin position="577"/>
        <end position="589"/>
    </location>
</feature>
<protein>
    <recommendedName>
        <fullName evidence="2">SAM domain-containing protein</fullName>
    </recommendedName>
</protein>
<evidence type="ECO:0000313" key="3">
    <source>
        <dbReference type="EMBL" id="CAH3176519.1"/>
    </source>
</evidence>
<reference evidence="3 4" key="1">
    <citation type="submission" date="2022-05" db="EMBL/GenBank/DDBJ databases">
        <authorList>
            <consortium name="Genoscope - CEA"/>
            <person name="William W."/>
        </authorList>
    </citation>
    <scope>NUCLEOTIDE SEQUENCE [LARGE SCALE GENOMIC DNA]</scope>
</reference>
<organism evidence="3 4">
    <name type="scientific">Porites lobata</name>
    <dbReference type="NCBI Taxonomy" id="104759"/>
    <lineage>
        <taxon>Eukaryota</taxon>
        <taxon>Metazoa</taxon>
        <taxon>Cnidaria</taxon>
        <taxon>Anthozoa</taxon>
        <taxon>Hexacorallia</taxon>
        <taxon>Scleractinia</taxon>
        <taxon>Fungiina</taxon>
        <taxon>Poritidae</taxon>
        <taxon>Porites</taxon>
    </lineage>
</organism>